<dbReference type="AlphaFoldDB" id="A0A9X3WUF7"/>
<dbReference type="InterPro" id="IPR001296">
    <property type="entry name" value="Glyco_trans_1"/>
</dbReference>
<keyword evidence="3" id="KW-1185">Reference proteome</keyword>
<feature type="domain" description="Glycosyl transferase family 1" evidence="1">
    <location>
        <begin position="144"/>
        <end position="307"/>
    </location>
</feature>
<proteinExistence type="predicted"/>
<organism evidence="2 3">
    <name type="scientific">Terrihalobacillus insolitus</name>
    <dbReference type="NCBI Taxonomy" id="2950438"/>
    <lineage>
        <taxon>Bacteria</taxon>
        <taxon>Bacillati</taxon>
        <taxon>Bacillota</taxon>
        <taxon>Bacilli</taxon>
        <taxon>Bacillales</taxon>
        <taxon>Bacillaceae</taxon>
        <taxon>Terrihalobacillus</taxon>
    </lineage>
</organism>
<dbReference type="PANTHER" id="PTHR46660">
    <property type="match status" value="1"/>
</dbReference>
<evidence type="ECO:0000313" key="3">
    <source>
        <dbReference type="Proteomes" id="UP001145050"/>
    </source>
</evidence>
<comment type="caution">
    <text evidence="2">The sequence shown here is derived from an EMBL/GenBank/DDBJ whole genome shotgun (WGS) entry which is preliminary data.</text>
</comment>
<dbReference type="RefSeq" id="WP_272437952.1">
    <property type="nucleotide sequence ID" value="NZ_JAMQKB010000031.1"/>
</dbReference>
<dbReference type="EMBL" id="JAMQKB010000031">
    <property type="protein sequence ID" value="MDC3426132.1"/>
    <property type="molecule type" value="Genomic_DNA"/>
</dbReference>
<dbReference type="PANTHER" id="PTHR46660:SF2">
    <property type="entry name" value="GLYCOSYLTRANSFERASE 1 DOMAIN-CONTAINING PROTEIN 1"/>
    <property type="match status" value="1"/>
</dbReference>
<dbReference type="SUPFAM" id="SSF53756">
    <property type="entry name" value="UDP-Glycosyltransferase/glycogen phosphorylase"/>
    <property type="match status" value="1"/>
</dbReference>
<accession>A0A9X3WUF7</accession>
<dbReference type="Gene3D" id="3.40.50.2000">
    <property type="entry name" value="Glycogen Phosphorylase B"/>
    <property type="match status" value="2"/>
</dbReference>
<evidence type="ECO:0000259" key="1">
    <source>
        <dbReference type="Pfam" id="PF00534"/>
    </source>
</evidence>
<dbReference type="Proteomes" id="UP001145050">
    <property type="component" value="Unassembled WGS sequence"/>
</dbReference>
<dbReference type="GO" id="GO:0016757">
    <property type="term" value="F:glycosyltransferase activity"/>
    <property type="evidence" value="ECO:0007669"/>
    <property type="project" value="InterPro"/>
</dbReference>
<gene>
    <name evidence="2" type="ORF">NC797_16675</name>
</gene>
<protein>
    <submittedName>
        <fullName evidence="2">Glycosyltransferase family 4 protein</fullName>
    </submittedName>
</protein>
<dbReference type="CDD" id="cd03801">
    <property type="entry name" value="GT4_PimA-like"/>
    <property type="match status" value="1"/>
</dbReference>
<dbReference type="Pfam" id="PF00534">
    <property type="entry name" value="Glycos_transf_1"/>
    <property type="match status" value="1"/>
</dbReference>
<dbReference type="InterPro" id="IPR052622">
    <property type="entry name" value="Glycosyltransferase_G1"/>
</dbReference>
<name>A0A9X3WUF7_9BACI</name>
<reference evidence="2" key="1">
    <citation type="submission" date="2022-06" db="EMBL/GenBank/DDBJ databases">
        <title>Aquibacillus sp. a new bacterium isolated from soil saline samples.</title>
        <authorList>
            <person name="Galisteo C."/>
            <person name="De La Haba R."/>
            <person name="Sanchez-Porro C."/>
            <person name="Ventosa A."/>
        </authorList>
    </citation>
    <scope>NUCLEOTIDE SEQUENCE</scope>
    <source>
        <strain evidence="2">3ASR75-11</strain>
    </source>
</reference>
<sequence>MKVVLATPNFHQPRGNTVTVQRIADNLEHLGVQTDIVSTTERDSTATFPDADIVHGFHAYRFYTFMKQLGMTLDPYMITLTGTDLNHDLFDEKRRGDVLACLNGAEAVHAFDEKAKEILLQEAPKIKDKTYVIAQGNSDFPKVKPPIEKEENTFLFVLPAGIRKVKNVPSAINMLRVLHDKYVHVRLWLVGPILEEEEGDIVKELVDQHADWVQYLGQVPHSEMGAIYERADVVLNTSHSEGQSSALLEAMGYGIPVLVSDNQGNRNIVTHQETGFVYDTPNQFLELAEQIMNNDKLQQDIGVSAKQYTTKNHSGVYEAEALFRIYRSILHI</sequence>
<evidence type="ECO:0000313" key="2">
    <source>
        <dbReference type="EMBL" id="MDC3426132.1"/>
    </source>
</evidence>